<feature type="domain" description="Xylanolytic transcriptional activator regulatory" evidence="3">
    <location>
        <begin position="323"/>
        <end position="400"/>
    </location>
</feature>
<keyword evidence="5" id="KW-1185">Reference proteome</keyword>
<evidence type="ECO:0000259" key="3">
    <source>
        <dbReference type="SMART" id="SM00906"/>
    </source>
</evidence>
<dbReference type="EMBL" id="JAACJM010000073">
    <property type="protein sequence ID" value="KAF5350773.1"/>
    <property type="molecule type" value="Genomic_DNA"/>
</dbReference>
<proteinExistence type="predicted"/>
<dbReference type="Pfam" id="PF04082">
    <property type="entry name" value="Fungal_trans"/>
    <property type="match status" value="1"/>
</dbReference>
<evidence type="ECO:0000313" key="5">
    <source>
        <dbReference type="Proteomes" id="UP000559256"/>
    </source>
</evidence>
<dbReference type="CDD" id="cd12148">
    <property type="entry name" value="fungal_TF_MHR"/>
    <property type="match status" value="1"/>
</dbReference>
<name>A0A8H5FVY7_9AGAR</name>
<protein>
    <recommendedName>
        <fullName evidence="3">Xylanolytic transcriptional activator regulatory domain-containing protein</fullName>
    </recommendedName>
</protein>
<dbReference type="GO" id="GO:0003700">
    <property type="term" value="F:DNA-binding transcription factor activity"/>
    <property type="evidence" value="ECO:0007669"/>
    <property type="project" value="InterPro"/>
</dbReference>
<dbReference type="AlphaFoldDB" id="A0A8H5FVY7"/>
<feature type="compositionally biased region" description="Basic and acidic residues" evidence="2">
    <location>
        <begin position="99"/>
        <end position="116"/>
    </location>
</feature>
<dbReference type="Proteomes" id="UP000559256">
    <property type="component" value="Unassembled WGS sequence"/>
</dbReference>
<dbReference type="GO" id="GO:0006351">
    <property type="term" value="P:DNA-templated transcription"/>
    <property type="evidence" value="ECO:0007669"/>
    <property type="project" value="InterPro"/>
</dbReference>
<dbReference type="GO" id="GO:0008270">
    <property type="term" value="F:zinc ion binding"/>
    <property type="evidence" value="ECO:0007669"/>
    <property type="project" value="InterPro"/>
</dbReference>
<feature type="compositionally biased region" description="Low complexity" evidence="2">
    <location>
        <begin position="639"/>
        <end position="648"/>
    </location>
</feature>
<evidence type="ECO:0000256" key="2">
    <source>
        <dbReference type="SAM" id="MobiDB-lite"/>
    </source>
</evidence>
<accession>A0A8H5FVY7</accession>
<dbReference type="GO" id="GO:0003677">
    <property type="term" value="F:DNA binding"/>
    <property type="evidence" value="ECO:0007669"/>
    <property type="project" value="InterPro"/>
</dbReference>
<sequence length="727" mass="82375">MGVSMTIAETRSQAWVGSLLPVFFSDITHHSSSSRSSRPGFSQIVKELVSQNLKGTASEVALMLEDNATTKEVITQLISRIKVLEDELAICRREHRPLIRDKEKPDSADGRKKTLSDDADDVEQLSREMSRFTLAPATTSPRRVYLGESSDMMLVVTAMNHRKQVDYGLPGWESLLKKSKRAKFWDFQPWSPAFPDASTFDFPDIDQLRKLVDAYFIHQNTYMPLLHRPSFERSINEGLHLRDDAFGALVLSVCALGAIFLEEHQLAQESEDTPFISPGMKWFQQLPIAQTAFGQRSISLYHIQMYTLAVVYVQNLSGGSDIAYMMAGIAVRLAQQKGAHRSVALALGRGPTTENELWKRVFWVLFSLDSKLSAMLGCPRGITIEDSDLVLEHCVECDDEYWESTNPTEIFVQPPGRPARIAYWKHFMKLMEIVFVAHQAVYSVRTNGLRQQNALKQINSDFSKWVESIPSHLKWNPNHQDSMFFSQSAALYGVFYWIQIQVYRKFIPKPRQDSEMPFSTLEICTNAARSCIGVVQVALKKSVVRHYLFLYPLYGSAMILAVNMWREKYMNPGYDPKSELDGMNACIDMLRTFETRYSLAGRLVDTINAVMSANYHERQTSGWQATSRLDPTLSNENQTTSTDSTSSYSNEQLYTYGLFHHSGSQIGSIASNWGYHHDITAEELAIFDQNTDVNNNSSSAVAAASQPEDWDILMSSMDHIFSSMERS</sequence>
<dbReference type="PANTHER" id="PTHR46910">
    <property type="entry name" value="TRANSCRIPTION FACTOR PDR1"/>
    <property type="match status" value="1"/>
</dbReference>
<reference evidence="4 5" key="1">
    <citation type="journal article" date="2020" name="ISME J.">
        <title>Uncovering the hidden diversity of litter-decomposition mechanisms in mushroom-forming fungi.</title>
        <authorList>
            <person name="Floudas D."/>
            <person name="Bentzer J."/>
            <person name="Ahren D."/>
            <person name="Johansson T."/>
            <person name="Persson P."/>
            <person name="Tunlid A."/>
        </authorList>
    </citation>
    <scope>NUCLEOTIDE SEQUENCE [LARGE SCALE GENOMIC DNA]</scope>
    <source>
        <strain evidence="4 5">CBS 291.85</strain>
    </source>
</reference>
<evidence type="ECO:0000313" key="4">
    <source>
        <dbReference type="EMBL" id="KAF5350773.1"/>
    </source>
</evidence>
<keyword evidence="1" id="KW-0539">Nucleus</keyword>
<organism evidence="4 5">
    <name type="scientific">Tetrapyrgos nigripes</name>
    <dbReference type="NCBI Taxonomy" id="182062"/>
    <lineage>
        <taxon>Eukaryota</taxon>
        <taxon>Fungi</taxon>
        <taxon>Dikarya</taxon>
        <taxon>Basidiomycota</taxon>
        <taxon>Agaricomycotina</taxon>
        <taxon>Agaricomycetes</taxon>
        <taxon>Agaricomycetidae</taxon>
        <taxon>Agaricales</taxon>
        <taxon>Marasmiineae</taxon>
        <taxon>Marasmiaceae</taxon>
        <taxon>Tetrapyrgos</taxon>
    </lineage>
</organism>
<feature type="region of interest" description="Disordered" evidence="2">
    <location>
        <begin position="622"/>
        <end position="648"/>
    </location>
</feature>
<dbReference type="SMART" id="SM00906">
    <property type="entry name" value="Fungal_trans"/>
    <property type="match status" value="1"/>
</dbReference>
<dbReference type="InterPro" id="IPR007219">
    <property type="entry name" value="XnlR_reg_dom"/>
</dbReference>
<evidence type="ECO:0000256" key="1">
    <source>
        <dbReference type="ARBA" id="ARBA00023242"/>
    </source>
</evidence>
<gene>
    <name evidence="4" type="ORF">D9758_010391</name>
</gene>
<comment type="caution">
    <text evidence="4">The sequence shown here is derived from an EMBL/GenBank/DDBJ whole genome shotgun (WGS) entry which is preliminary data.</text>
</comment>
<feature type="compositionally biased region" description="Polar residues" evidence="2">
    <location>
        <begin position="622"/>
        <end position="638"/>
    </location>
</feature>
<dbReference type="PANTHER" id="PTHR46910:SF38">
    <property type="entry name" value="ZN(2)-C6 FUNGAL-TYPE DOMAIN-CONTAINING PROTEIN"/>
    <property type="match status" value="1"/>
</dbReference>
<dbReference type="OrthoDB" id="4456959at2759"/>
<dbReference type="InterPro" id="IPR050987">
    <property type="entry name" value="AtrR-like"/>
</dbReference>
<feature type="region of interest" description="Disordered" evidence="2">
    <location>
        <begin position="99"/>
        <end position="122"/>
    </location>
</feature>